<sequence length="286" mass="31570">MPDLWSELLTCLDLRQRPTSPASGAAKTRPATDGRRRETLTVYEGPSQRLDHGWLYGGQLLAQIVRAAMSACPAKAVKSLHVVFAHEGKGDSPVFYIVQRQHEGRSFAALTVTARQKRDVVATAVVSMHAHEDGPEHQTVPGIPPVPGPRHRTDVPILPWETRSTTDLDSTDAHPPDYELWMRTPRVPEDLHAALTAYATDLSPIGTALRPLEGFGQSGNGTAFTSATITHSIWFHRAFRTDEWLLLRHHSPLVAHGRCFGKGDVFDRDGTLVASFAQEGLLRFRP</sequence>
<dbReference type="EMBL" id="JAAXOS010000001">
    <property type="protein sequence ID" value="NKY25158.1"/>
    <property type="molecule type" value="Genomic_DNA"/>
</dbReference>
<feature type="domain" description="Acyl-CoA thioesterase-like C-terminal" evidence="5">
    <location>
        <begin position="160"/>
        <end position="281"/>
    </location>
</feature>
<dbReference type="GO" id="GO:0047617">
    <property type="term" value="F:fatty acyl-CoA hydrolase activity"/>
    <property type="evidence" value="ECO:0007669"/>
    <property type="project" value="InterPro"/>
</dbReference>
<reference evidence="6 7" key="1">
    <citation type="submission" date="2020-04" db="EMBL/GenBank/DDBJ databases">
        <title>MicrobeNet Type strains.</title>
        <authorList>
            <person name="Nicholson A.C."/>
        </authorList>
    </citation>
    <scope>NUCLEOTIDE SEQUENCE [LARGE SCALE GENOMIC DNA]</scope>
    <source>
        <strain evidence="6 7">DSM 44956</strain>
    </source>
</reference>
<evidence type="ECO:0000313" key="6">
    <source>
        <dbReference type="EMBL" id="NKY25158.1"/>
    </source>
</evidence>
<dbReference type="InterPro" id="IPR049450">
    <property type="entry name" value="ACOT8-like_C"/>
</dbReference>
<gene>
    <name evidence="6" type="ORF">HGB38_02765</name>
</gene>
<dbReference type="GO" id="GO:0006637">
    <property type="term" value="P:acyl-CoA metabolic process"/>
    <property type="evidence" value="ECO:0007669"/>
    <property type="project" value="InterPro"/>
</dbReference>
<dbReference type="Proteomes" id="UP000540698">
    <property type="component" value="Unassembled WGS sequence"/>
</dbReference>
<feature type="domain" description="Acyl-CoA thioesterase-like N-terminal HotDog" evidence="4">
    <location>
        <begin position="53"/>
        <end position="128"/>
    </location>
</feature>
<evidence type="ECO:0000256" key="1">
    <source>
        <dbReference type="ARBA" id="ARBA00006538"/>
    </source>
</evidence>
<keyword evidence="7" id="KW-1185">Reference proteome</keyword>
<dbReference type="AlphaFoldDB" id="A0A7X6KZW6"/>
<dbReference type="InterPro" id="IPR003703">
    <property type="entry name" value="Acyl_CoA_thio"/>
</dbReference>
<evidence type="ECO:0000313" key="7">
    <source>
        <dbReference type="Proteomes" id="UP000540698"/>
    </source>
</evidence>
<dbReference type="Pfam" id="PF20789">
    <property type="entry name" value="4HBT_3C"/>
    <property type="match status" value="1"/>
</dbReference>
<protein>
    <submittedName>
        <fullName evidence="6">Acyl-CoA thioesterase II</fullName>
    </submittedName>
</protein>
<name>A0A7X6KZW6_9NOCA</name>
<dbReference type="Pfam" id="PF13622">
    <property type="entry name" value="4HBT_3"/>
    <property type="match status" value="1"/>
</dbReference>
<dbReference type="InterPro" id="IPR049449">
    <property type="entry name" value="TesB_ACOT8-like_N"/>
</dbReference>
<feature type="region of interest" description="Disordered" evidence="3">
    <location>
        <begin position="130"/>
        <end position="151"/>
    </location>
</feature>
<dbReference type="GO" id="GO:0009062">
    <property type="term" value="P:fatty acid catabolic process"/>
    <property type="evidence" value="ECO:0007669"/>
    <property type="project" value="TreeGrafter"/>
</dbReference>
<feature type="region of interest" description="Disordered" evidence="3">
    <location>
        <begin position="17"/>
        <end position="36"/>
    </location>
</feature>
<comment type="caution">
    <text evidence="6">The sequence shown here is derived from an EMBL/GenBank/DDBJ whole genome shotgun (WGS) entry which is preliminary data.</text>
</comment>
<dbReference type="CDD" id="cd03444">
    <property type="entry name" value="Thioesterase_II_repeat1"/>
    <property type="match status" value="1"/>
</dbReference>
<dbReference type="Gene3D" id="2.40.160.210">
    <property type="entry name" value="Acyl-CoA thioesterase, double hotdog domain"/>
    <property type="match status" value="1"/>
</dbReference>
<dbReference type="RefSeq" id="WP_062972144.1">
    <property type="nucleotide sequence ID" value="NZ_JAAXOS010000001.1"/>
</dbReference>
<evidence type="ECO:0000256" key="2">
    <source>
        <dbReference type="ARBA" id="ARBA00022801"/>
    </source>
</evidence>
<accession>A0A7X6KZW6</accession>
<proteinExistence type="inferred from homology"/>
<dbReference type="PANTHER" id="PTHR11066:SF34">
    <property type="entry name" value="ACYL-COENZYME A THIOESTERASE 8"/>
    <property type="match status" value="1"/>
</dbReference>
<evidence type="ECO:0000259" key="4">
    <source>
        <dbReference type="Pfam" id="PF13622"/>
    </source>
</evidence>
<dbReference type="SUPFAM" id="SSF54637">
    <property type="entry name" value="Thioesterase/thiol ester dehydrase-isomerase"/>
    <property type="match status" value="2"/>
</dbReference>
<dbReference type="PANTHER" id="PTHR11066">
    <property type="entry name" value="ACYL-COA THIOESTERASE"/>
    <property type="match status" value="1"/>
</dbReference>
<comment type="similarity">
    <text evidence="1">Belongs to the C/M/P thioester hydrolase family.</text>
</comment>
<organism evidence="6 7">
    <name type="scientific">Nocardia gamkensis</name>
    <dbReference type="NCBI Taxonomy" id="352869"/>
    <lineage>
        <taxon>Bacteria</taxon>
        <taxon>Bacillati</taxon>
        <taxon>Actinomycetota</taxon>
        <taxon>Actinomycetes</taxon>
        <taxon>Mycobacteriales</taxon>
        <taxon>Nocardiaceae</taxon>
        <taxon>Nocardia</taxon>
    </lineage>
</organism>
<dbReference type="InterPro" id="IPR029069">
    <property type="entry name" value="HotDog_dom_sf"/>
</dbReference>
<keyword evidence="2" id="KW-0378">Hydrolase</keyword>
<dbReference type="InterPro" id="IPR042171">
    <property type="entry name" value="Acyl-CoA_hotdog"/>
</dbReference>
<evidence type="ECO:0000256" key="3">
    <source>
        <dbReference type="SAM" id="MobiDB-lite"/>
    </source>
</evidence>
<evidence type="ECO:0000259" key="5">
    <source>
        <dbReference type="Pfam" id="PF20789"/>
    </source>
</evidence>